<keyword evidence="7 8" id="KW-0472">Membrane</keyword>
<dbReference type="GO" id="GO:0016757">
    <property type="term" value="F:glycosyltransferase activity"/>
    <property type="evidence" value="ECO:0007669"/>
    <property type="project" value="UniProtKB-KW"/>
</dbReference>
<keyword evidence="1" id="KW-1003">Cell membrane</keyword>
<dbReference type="GO" id="GO:0005886">
    <property type="term" value="C:plasma membrane"/>
    <property type="evidence" value="ECO:0007669"/>
    <property type="project" value="TreeGrafter"/>
</dbReference>
<dbReference type="EMBL" id="FNCY01000006">
    <property type="protein sequence ID" value="SDH56405.1"/>
    <property type="molecule type" value="Genomic_DNA"/>
</dbReference>
<dbReference type="PANTHER" id="PTHR48090">
    <property type="entry name" value="UNDECAPRENYL-PHOSPHATE 4-DEOXY-4-FORMAMIDO-L-ARABINOSE TRANSFERASE-RELATED"/>
    <property type="match status" value="1"/>
</dbReference>
<dbReference type="CDD" id="cd04187">
    <property type="entry name" value="DPM1_like_bac"/>
    <property type="match status" value="1"/>
</dbReference>
<dbReference type="Gene3D" id="3.90.550.10">
    <property type="entry name" value="Spore Coat Polysaccharide Biosynthesis Protein SpsA, Chain A"/>
    <property type="match status" value="1"/>
</dbReference>
<evidence type="ECO:0000256" key="5">
    <source>
        <dbReference type="ARBA" id="ARBA00022985"/>
    </source>
</evidence>
<dbReference type="InterPro" id="IPR029044">
    <property type="entry name" value="Nucleotide-diphossugar_trans"/>
</dbReference>
<keyword evidence="11" id="KW-1185">Reference proteome</keyword>
<protein>
    <submittedName>
        <fullName evidence="10">Glycosyltransferase involved in cell wall bisynthesis</fullName>
    </submittedName>
</protein>
<dbReference type="RefSeq" id="WP_091936946.1">
    <property type="nucleotide sequence ID" value="NZ_FNCY01000006.1"/>
</dbReference>
<feature type="domain" description="Glycosyltransferase 2-like" evidence="9">
    <location>
        <begin position="18"/>
        <end position="180"/>
    </location>
</feature>
<gene>
    <name evidence="10" type="ORF">SAMN05660652_01911</name>
</gene>
<evidence type="ECO:0000313" key="11">
    <source>
        <dbReference type="Proteomes" id="UP000198607"/>
    </source>
</evidence>
<evidence type="ECO:0000259" key="9">
    <source>
        <dbReference type="Pfam" id="PF00535"/>
    </source>
</evidence>
<evidence type="ECO:0000256" key="8">
    <source>
        <dbReference type="SAM" id="Phobius"/>
    </source>
</evidence>
<dbReference type="Pfam" id="PF00535">
    <property type="entry name" value="Glycos_transf_2"/>
    <property type="match status" value="1"/>
</dbReference>
<sequence length="327" mass="36274">MTPSAQNHCQRPDRPRISCVVPALNEHDNLALLLPMLSDLLGKIAGGWEIIVIDDGSTDATPQLLADFATKPGFRYLQLSRNFGKEAALTAGLKVADGDVVVILDADLQHPIELIPAMLERWHAGIDTVYAVREHRDDERWLKRVGSSMFYGILGNGGRFRIPPNAGDFRLMDRQVVDALLHLPERTRFMKGLYAWVGFKSEPILYVPAERRHGQSNFSLIRLTRFALDGITAFSTWPLRFLTAVGCLVAIASFVYGSYLIVDYSVNGNQVSGWTTIVTAMFFFAGINTMALGTIGAYIACIFDEVKQRPLYVVRQNLGRSTGADPL</sequence>
<keyword evidence="2" id="KW-0328">Glycosyltransferase</keyword>
<evidence type="ECO:0000256" key="6">
    <source>
        <dbReference type="ARBA" id="ARBA00022989"/>
    </source>
</evidence>
<dbReference type="SUPFAM" id="SSF53448">
    <property type="entry name" value="Nucleotide-diphospho-sugar transferases"/>
    <property type="match status" value="1"/>
</dbReference>
<feature type="transmembrane region" description="Helical" evidence="8">
    <location>
        <begin position="274"/>
        <end position="301"/>
    </location>
</feature>
<dbReference type="OrthoDB" id="9811884at2"/>
<keyword evidence="4 8" id="KW-0812">Transmembrane</keyword>
<evidence type="ECO:0000256" key="1">
    <source>
        <dbReference type="ARBA" id="ARBA00022475"/>
    </source>
</evidence>
<organism evidence="10 11">
    <name type="scientific">Propionivibrio dicarboxylicus</name>
    <dbReference type="NCBI Taxonomy" id="83767"/>
    <lineage>
        <taxon>Bacteria</taxon>
        <taxon>Pseudomonadati</taxon>
        <taxon>Pseudomonadota</taxon>
        <taxon>Betaproteobacteria</taxon>
        <taxon>Rhodocyclales</taxon>
        <taxon>Rhodocyclaceae</taxon>
        <taxon>Propionivibrio</taxon>
    </lineage>
</organism>
<dbReference type="Proteomes" id="UP000198607">
    <property type="component" value="Unassembled WGS sequence"/>
</dbReference>
<keyword evidence="3 10" id="KW-0808">Transferase</keyword>
<evidence type="ECO:0000256" key="4">
    <source>
        <dbReference type="ARBA" id="ARBA00022692"/>
    </source>
</evidence>
<name>A0A1G8DFC9_9RHOO</name>
<dbReference type="STRING" id="83767.SAMN05660652_01911"/>
<feature type="transmembrane region" description="Helical" evidence="8">
    <location>
        <begin position="241"/>
        <end position="262"/>
    </location>
</feature>
<accession>A0A1G8DFC9</accession>
<proteinExistence type="predicted"/>
<evidence type="ECO:0000313" key="10">
    <source>
        <dbReference type="EMBL" id="SDH56405.1"/>
    </source>
</evidence>
<evidence type="ECO:0000256" key="3">
    <source>
        <dbReference type="ARBA" id="ARBA00022679"/>
    </source>
</evidence>
<dbReference type="AlphaFoldDB" id="A0A1G8DFC9"/>
<reference evidence="10 11" key="1">
    <citation type="submission" date="2016-10" db="EMBL/GenBank/DDBJ databases">
        <authorList>
            <person name="de Groot N.N."/>
        </authorList>
    </citation>
    <scope>NUCLEOTIDE SEQUENCE [LARGE SCALE GENOMIC DNA]</scope>
    <source>
        <strain evidence="10 11">DSM 5885</strain>
    </source>
</reference>
<dbReference type="GO" id="GO:0009103">
    <property type="term" value="P:lipopolysaccharide biosynthetic process"/>
    <property type="evidence" value="ECO:0007669"/>
    <property type="project" value="UniProtKB-KW"/>
</dbReference>
<dbReference type="InterPro" id="IPR050256">
    <property type="entry name" value="Glycosyltransferase_2"/>
</dbReference>
<keyword evidence="6 8" id="KW-1133">Transmembrane helix</keyword>
<dbReference type="PANTHER" id="PTHR48090:SF3">
    <property type="entry name" value="UNDECAPRENYL-PHOSPHATE 4-DEOXY-4-FORMAMIDO-L-ARABINOSE TRANSFERASE"/>
    <property type="match status" value="1"/>
</dbReference>
<keyword evidence="5" id="KW-0448">Lipopolysaccharide biosynthesis</keyword>
<evidence type="ECO:0000256" key="2">
    <source>
        <dbReference type="ARBA" id="ARBA00022676"/>
    </source>
</evidence>
<evidence type="ECO:0000256" key="7">
    <source>
        <dbReference type="ARBA" id="ARBA00023136"/>
    </source>
</evidence>
<dbReference type="InterPro" id="IPR001173">
    <property type="entry name" value="Glyco_trans_2-like"/>
</dbReference>